<gene>
    <name evidence="1" type="ORF">SAMN05443551_4216</name>
</gene>
<protein>
    <submittedName>
        <fullName evidence="1">Uncharacterized protein</fullName>
    </submittedName>
</protein>
<proteinExistence type="predicted"/>
<evidence type="ECO:0000313" key="2">
    <source>
        <dbReference type="Proteomes" id="UP000184221"/>
    </source>
</evidence>
<evidence type="ECO:0000313" key="1">
    <source>
        <dbReference type="EMBL" id="SHI04843.1"/>
    </source>
</evidence>
<dbReference type="AlphaFoldDB" id="A0A1M5XZZ6"/>
<name>A0A1M5XZZ6_9RHOB</name>
<accession>A0A1M5XZZ6</accession>
<dbReference type="EMBL" id="FQXC01000009">
    <property type="protein sequence ID" value="SHI04843.1"/>
    <property type="molecule type" value="Genomic_DNA"/>
</dbReference>
<dbReference type="OrthoDB" id="7871152at2"/>
<reference evidence="1 2" key="1">
    <citation type="submission" date="2016-11" db="EMBL/GenBank/DDBJ databases">
        <authorList>
            <person name="Jaros S."/>
            <person name="Januszkiewicz K."/>
            <person name="Wedrychowicz H."/>
        </authorList>
    </citation>
    <scope>NUCLEOTIDE SEQUENCE [LARGE SCALE GENOMIC DNA]</scope>
    <source>
        <strain evidence="1 2">DSM 29431</strain>
    </source>
</reference>
<dbReference type="RefSeq" id="WP_072780062.1">
    <property type="nucleotide sequence ID" value="NZ_FQXC01000009.1"/>
</dbReference>
<sequence>MSPILKLLAFYYLCDQAAATQVLSSGDVATCMANYNQIKLEFIDEVPAPLGTPARAAQNRLGYAGFKAWEAANPDLVEELRAKAQLDLALLPKTGTIPIADLTGPLTHN</sequence>
<keyword evidence="2" id="KW-1185">Reference proteome</keyword>
<dbReference type="Proteomes" id="UP000184221">
    <property type="component" value="Unassembled WGS sequence"/>
</dbReference>
<organism evidence="1 2">
    <name type="scientific">Marivita hallyeonensis</name>
    <dbReference type="NCBI Taxonomy" id="996342"/>
    <lineage>
        <taxon>Bacteria</taxon>
        <taxon>Pseudomonadati</taxon>
        <taxon>Pseudomonadota</taxon>
        <taxon>Alphaproteobacteria</taxon>
        <taxon>Rhodobacterales</taxon>
        <taxon>Roseobacteraceae</taxon>
        <taxon>Marivita</taxon>
    </lineage>
</organism>